<organism evidence="1">
    <name type="scientific">Arundo donax</name>
    <name type="common">Giant reed</name>
    <name type="synonym">Donax arundinaceus</name>
    <dbReference type="NCBI Taxonomy" id="35708"/>
    <lineage>
        <taxon>Eukaryota</taxon>
        <taxon>Viridiplantae</taxon>
        <taxon>Streptophyta</taxon>
        <taxon>Embryophyta</taxon>
        <taxon>Tracheophyta</taxon>
        <taxon>Spermatophyta</taxon>
        <taxon>Magnoliopsida</taxon>
        <taxon>Liliopsida</taxon>
        <taxon>Poales</taxon>
        <taxon>Poaceae</taxon>
        <taxon>PACMAD clade</taxon>
        <taxon>Arundinoideae</taxon>
        <taxon>Arundineae</taxon>
        <taxon>Arundo</taxon>
    </lineage>
</organism>
<proteinExistence type="predicted"/>
<dbReference type="EMBL" id="GBRH01254602">
    <property type="protein sequence ID" value="JAD43293.1"/>
    <property type="molecule type" value="Transcribed_RNA"/>
</dbReference>
<name>A0A0A9A012_ARUDO</name>
<evidence type="ECO:0000313" key="1">
    <source>
        <dbReference type="EMBL" id="JAD43293.1"/>
    </source>
</evidence>
<dbReference type="AlphaFoldDB" id="A0A0A9A012"/>
<sequence>MAYKSSTVMRPSVPQLIYILGVLLFEIMRDM</sequence>
<protein>
    <submittedName>
        <fullName evidence="1">Uncharacterized protein</fullName>
    </submittedName>
</protein>
<reference evidence="1" key="1">
    <citation type="submission" date="2014-09" db="EMBL/GenBank/DDBJ databases">
        <authorList>
            <person name="Magalhaes I.L.F."/>
            <person name="Oliveira U."/>
            <person name="Santos F.R."/>
            <person name="Vidigal T.H.D.A."/>
            <person name="Brescovit A.D."/>
            <person name="Santos A.J."/>
        </authorList>
    </citation>
    <scope>NUCLEOTIDE SEQUENCE</scope>
    <source>
        <tissue evidence="1">Shoot tissue taken approximately 20 cm above the soil surface</tissue>
    </source>
</reference>
<accession>A0A0A9A012</accession>
<reference evidence="1" key="2">
    <citation type="journal article" date="2015" name="Data Brief">
        <title>Shoot transcriptome of the giant reed, Arundo donax.</title>
        <authorList>
            <person name="Barrero R.A."/>
            <person name="Guerrero F.D."/>
            <person name="Moolhuijzen P."/>
            <person name="Goolsby J.A."/>
            <person name="Tidwell J."/>
            <person name="Bellgard S.E."/>
            <person name="Bellgard M.I."/>
        </authorList>
    </citation>
    <scope>NUCLEOTIDE SEQUENCE</scope>
    <source>
        <tissue evidence="1">Shoot tissue taken approximately 20 cm above the soil surface</tissue>
    </source>
</reference>